<keyword evidence="2" id="KW-0732">Signal</keyword>
<evidence type="ECO:0000313" key="3">
    <source>
        <dbReference type="EMBL" id="KAB1639212.1"/>
    </source>
</evidence>
<feature type="compositionally biased region" description="Low complexity" evidence="1">
    <location>
        <begin position="188"/>
        <end position="201"/>
    </location>
</feature>
<name>A0A7J5B4Z5_9MICO</name>
<evidence type="ECO:0008006" key="5">
    <source>
        <dbReference type="Google" id="ProtNLM"/>
    </source>
</evidence>
<sequence>MPRSLLPALIAAVMMTMLAGCASGPFPAVQSALDSFNQTLRSLPGVEASSLDRPPVDGAVKIDLIVTLTDEVTEDELADIGDFASTFPTVQLGQGQYPGAVELRLAGSAYSYFDLPTPEALHAQLAYWRQLVAVGFESISTRTYSAPVTAGMLEATDSVAGDPSADRASQHGEFAQEEAPPTSSLGGSAPDATPTASSAPALTSAARGRLVVVELSSDERDDDARTAQLLDAARSLDDPGAATGEWDLMGLAPFTTGQFVQSALPTADQIDFVRETRAVFDESDQLASVHVRVDDSSAGSTQVNVTAFDDTMEGVKSADAAETFRETAEWSELMQLVPELQQTNRDFSVNFVGNNLTGLGVFELKFGVRDCGFWSGSQWPDLSRDLEMAWAASLQGANAPTVAAQVCAAQR</sequence>
<comment type="caution">
    <text evidence="3">The sequence shown here is derived from an EMBL/GenBank/DDBJ whole genome shotgun (WGS) entry which is preliminary data.</text>
</comment>
<keyword evidence="4" id="KW-1185">Reference proteome</keyword>
<accession>A0A7J5B4Z5</accession>
<feature type="region of interest" description="Disordered" evidence="1">
    <location>
        <begin position="158"/>
        <end position="201"/>
    </location>
</feature>
<dbReference type="AlphaFoldDB" id="A0A7J5B4Z5"/>
<feature type="chain" id="PRO_5038998698" description="Lipoprotein" evidence="2">
    <location>
        <begin position="20"/>
        <end position="411"/>
    </location>
</feature>
<evidence type="ECO:0000256" key="2">
    <source>
        <dbReference type="SAM" id="SignalP"/>
    </source>
</evidence>
<dbReference type="EMBL" id="WBJX01000001">
    <property type="protein sequence ID" value="KAB1639212.1"/>
    <property type="molecule type" value="Genomic_DNA"/>
</dbReference>
<proteinExistence type="predicted"/>
<evidence type="ECO:0000256" key="1">
    <source>
        <dbReference type="SAM" id="MobiDB-lite"/>
    </source>
</evidence>
<dbReference type="Proteomes" id="UP000490386">
    <property type="component" value="Unassembled WGS sequence"/>
</dbReference>
<dbReference type="OrthoDB" id="5098181at2"/>
<gene>
    <name evidence="3" type="ORF">F8O03_02395</name>
</gene>
<protein>
    <recommendedName>
        <fullName evidence="5">Lipoprotein</fullName>
    </recommendedName>
</protein>
<dbReference type="RefSeq" id="WP_151422227.1">
    <property type="nucleotide sequence ID" value="NZ_CANKVH010000008.1"/>
</dbReference>
<evidence type="ECO:0000313" key="4">
    <source>
        <dbReference type="Proteomes" id="UP000490386"/>
    </source>
</evidence>
<organism evidence="3 4">
    <name type="scientific">Pseudoclavibacter terrae</name>
    <dbReference type="NCBI Taxonomy" id="1530195"/>
    <lineage>
        <taxon>Bacteria</taxon>
        <taxon>Bacillati</taxon>
        <taxon>Actinomycetota</taxon>
        <taxon>Actinomycetes</taxon>
        <taxon>Micrococcales</taxon>
        <taxon>Microbacteriaceae</taxon>
        <taxon>Pseudoclavibacter</taxon>
    </lineage>
</organism>
<reference evidence="3 4" key="1">
    <citation type="submission" date="2019-09" db="EMBL/GenBank/DDBJ databases">
        <title>Phylogeny of genus Pseudoclavibacter and closely related genus.</title>
        <authorList>
            <person name="Li Y."/>
        </authorList>
    </citation>
    <scope>NUCLEOTIDE SEQUENCE [LARGE SCALE GENOMIC DNA]</scope>
    <source>
        <strain evidence="3 4">THG-MD12</strain>
    </source>
</reference>
<dbReference type="PROSITE" id="PS51257">
    <property type="entry name" value="PROKAR_LIPOPROTEIN"/>
    <property type="match status" value="1"/>
</dbReference>
<feature type="signal peptide" evidence="2">
    <location>
        <begin position="1"/>
        <end position="19"/>
    </location>
</feature>